<accession>A0A939JKA3</accession>
<keyword evidence="4" id="KW-1185">Reference proteome</keyword>
<reference evidence="3" key="1">
    <citation type="submission" date="2021-03" db="EMBL/GenBank/DDBJ databases">
        <title>Streptomyces poriferae sp. nov., a novel marine sponge-derived Actinobacteria species with anti-MRSA activity.</title>
        <authorList>
            <person name="Sandoval-Powers M."/>
            <person name="Kralova S."/>
            <person name="Nguyen G.-S."/>
            <person name="Fawwal D."/>
            <person name="Degnes K."/>
            <person name="Klinkenberg G."/>
            <person name="Sletta H."/>
            <person name="Wentzel A."/>
            <person name="Liles M.R."/>
        </authorList>
    </citation>
    <scope>NUCLEOTIDE SEQUENCE</scope>
    <source>
        <strain evidence="3">DSM 41794</strain>
    </source>
</reference>
<gene>
    <name evidence="3" type="ORF">J0695_25315</name>
</gene>
<dbReference type="AlphaFoldDB" id="A0A939JKA3"/>
<proteinExistence type="predicted"/>
<keyword evidence="2" id="KW-0732">Signal</keyword>
<organism evidence="3 4">
    <name type="scientific">Streptomyces beijiangensis</name>
    <dbReference type="NCBI Taxonomy" id="163361"/>
    <lineage>
        <taxon>Bacteria</taxon>
        <taxon>Bacillati</taxon>
        <taxon>Actinomycetota</taxon>
        <taxon>Actinomycetes</taxon>
        <taxon>Kitasatosporales</taxon>
        <taxon>Streptomycetaceae</taxon>
        <taxon>Streptomyces</taxon>
    </lineage>
</organism>
<keyword evidence="1" id="KW-0812">Transmembrane</keyword>
<dbReference type="EMBL" id="JAFLRJ010000255">
    <property type="protein sequence ID" value="MBO0515090.1"/>
    <property type="molecule type" value="Genomic_DNA"/>
</dbReference>
<sequence length="180" mass="17511">MRIFRVTFCAAAIAAAALLPVTAAGAATGDSESTGSVTVTPSVIAPGGVADLRVSVCSGEKAVGTSDAFVSEAQFAPAADGGLFAEMKVRSDASAKEFPITVKCQDSAGTASGIITVVRSSATPVAPVHAGGGGAALLAAQGAHEEGPGTRHAVIGLVLAGVAAVAVAGRSVRRRRQGSA</sequence>
<protein>
    <recommendedName>
        <fullName evidence="5">Sortase</fullName>
    </recommendedName>
</protein>
<feature type="signal peptide" evidence="2">
    <location>
        <begin position="1"/>
        <end position="26"/>
    </location>
</feature>
<evidence type="ECO:0000313" key="3">
    <source>
        <dbReference type="EMBL" id="MBO0515090.1"/>
    </source>
</evidence>
<evidence type="ECO:0000256" key="1">
    <source>
        <dbReference type="SAM" id="Phobius"/>
    </source>
</evidence>
<feature type="transmembrane region" description="Helical" evidence="1">
    <location>
        <begin position="153"/>
        <end position="172"/>
    </location>
</feature>
<name>A0A939JKA3_9ACTN</name>
<keyword evidence="1" id="KW-0472">Membrane</keyword>
<dbReference type="Proteomes" id="UP000664167">
    <property type="component" value="Unassembled WGS sequence"/>
</dbReference>
<evidence type="ECO:0008006" key="5">
    <source>
        <dbReference type="Google" id="ProtNLM"/>
    </source>
</evidence>
<feature type="chain" id="PRO_5037992552" description="Sortase" evidence="2">
    <location>
        <begin position="27"/>
        <end position="180"/>
    </location>
</feature>
<evidence type="ECO:0000256" key="2">
    <source>
        <dbReference type="SAM" id="SignalP"/>
    </source>
</evidence>
<dbReference type="RefSeq" id="WP_206965601.1">
    <property type="nucleotide sequence ID" value="NZ_BAAAJJ010000002.1"/>
</dbReference>
<keyword evidence="1" id="KW-1133">Transmembrane helix</keyword>
<evidence type="ECO:0000313" key="4">
    <source>
        <dbReference type="Proteomes" id="UP000664167"/>
    </source>
</evidence>
<comment type="caution">
    <text evidence="3">The sequence shown here is derived from an EMBL/GenBank/DDBJ whole genome shotgun (WGS) entry which is preliminary data.</text>
</comment>